<name>A0A0R2NMN2_9LACO</name>
<evidence type="ECO:0000256" key="2">
    <source>
        <dbReference type="SAM" id="SignalP"/>
    </source>
</evidence>
<feature type="region of interest" description="Disordered" evidence="1">
    <location>
        <begin position="30"/>
        <end position="60"/>
    </location>
</feature>
<reference evidence="3 4" key="1">
    <citation type="journal article" date="2015" name="Genome Announc.">
        <title>Expanding the biotechnology potential of lactobacilli through comparative genomics of 213 strains and associated genera.</title>
        <authorList>
            <person name="Sun Z."/>
            <person name="Harris H.M."/>
            <person name="McCann A."/>
            <person name="Guo C."/>
            <person name="Argimon S."/>
            <person name="Zhang W."/>
            <person name="Yang X."/>
            <person name="Jeffery I.B."/>
            <person name="Cooney J.C."/>
            <person name="Kagawa T.F."/>
            <person name="Liu W."/>
            <person name="Song Y."/>
            <person name="Salvetti E."/>
            <person name="Wrobel A."/>
            <person name="Rasinkangas P."/>
            <person name="Parkhill J."/>
            <person name="Rea M.C."/>
            <person name="O'Sullivan O."/>
            <person name="Ritari J."/>
            <person name="Douillard F.P."/>
            <person name="Paul Ross R."/>
            <person name="Yang R."/>
            <person name="Briner A.E."/>
            <person name="Felis G.E."/>
            <person name="de Vos W.M."/>
            <person name="Barrangou R."/>
            <person name="Klaenhammer T.R."/>
            <person name="Caufield P.W."/>
            <person name="Cui Y."/>
            <person name="Zhang H."/>
            <person name="O'Toole P.W."/>
        </authorList>
    </citation>
    <scope>NUCLEOTIDE SEQUENCE [LARGE SCALE GENOMIC DNA]</scope>
    <source>
        <strain evidence="3 4">DSM 23026</strain>
    </source>
</reference>
<proteinExistence type="predicted"/>
<feature type="signal peptide" evidence="2">
    <location>
        <begin position="1"/>
        <end position="19"/>
    </location>
</feature>
<comment type="caution">
    <text evidence="3">The sequence shown here is derived from an EMBL/GenBank/DDBJ whole genome shotgun (WGS) entry which is preliminary data.</text>
</comment>
<dbReference type="PATRIC" id="fig|480391.4.peg.445"/>
<dbReference type="AlphaFoldDB" id="A0A0R2NMN2"/>
<feature type="compositionally biased region" description="Low complexity" evidence="1">
    <location>
        <begin position="30"/>
        <end position="59"/>
    </location>
</feature>
<feature type="chain" id="PRO_5038828153" description="Lipoprotein" evidence="2">
    <location>
        <begin position="20"/>
        <end position="342"/>
    </location>
</feature>
<organism evidence="3 4">
    <name type="scientific">Pediococcus argentinicus</name>
    <dbReference type="NCBI Taxonomy" id="480391"/>
    <lineage>
        <taxon>Bacteria</taxon>
        <taxon>Bacillati</taxon>
        <taxon>Bacillota</taxon>
        <taxon>Bacilli</taxon>
        <taxon>Lactobacillales</taxon>
        <taxon>Lactobacillaceae</taxon>
        <taxon>Pediococcus</taxon>
    </lineage>
</organism>
<evidence type="ECO:0000313" key="3">
    <source>
        <dbReference type="EMBL" id="KRO25107.1"/>
    </source>
</evidence>
<feature type="compositionally biased region" description="Basic and acidic residues" evidence="1">
    <location>
        <begin position="190"/>
        <end position="208"/>
    </location>
</feature>
<sequence length="342" mass="36245">MKSRTLVIAAALMSTMVLAGCGNNLFSHMTSNSSSQSSKSSSQSSSRDSSSDDTSATTNKDAETKSIFDKYFKNNTLVSTTSDTQILAITKSRDSGYTFTGKHTDETNEWTLDEDTLIDVHFKMKGSKQIEVSGDKIGQSAQSPTTLKLNEDGTITDEVTGTSYRIMHEKLDDYEKKHGILTDSSSKVANSDELKTEKAVTKQEDATKKAFKASDSTSSDDKSKDKESSSSSATSESKTSESSSSNASQSSNQGSSSKGNTSQSTNNSNSSNSGRASSAASSAIAHQFRGLIKAGGGDNSAISDAQLNQYAKSANLSGDGHYTYSQLQKAYPKIGGSADSFK</sequence>
<dbReference type="PROSITE" id="PS51257">
    <property type="entry name" value="PROKAR_LIPOPROTEIN"/>
    <property type="match status" value="1"/>
</dbReference>
<keyword evidence="4" id="KW-1185">Reference proteome</keyword>
<keyword evidence="2" id="KW-0732">Signal</keyword>
<protein>
    <recommendedName>
        <fullName evidence="5">Lipoprotein</fullName>
    </recommendedName>
</protein>
<feature type="region of interest" description="Disordered" evidence="1">
    <location>
        <begin position="186"/>
        <end position="283"/>
    </location>
</feature>
<evidence type="ECO:0000256" key="1">
    <source>
        <dbReference type="SAM" id="MobiDB-lite"/>
    </source>
</evidence>
<dbReference type="Proteomes" id="UP000051249">
    <property type="component" value="Unassembled WGS sequence"/>
</dbReference>
<feature type="compositionally biased region" description="Basic and acidic residues" evidence="1">
    <location>
        <begin position="219"/>
        <end position="228"/>
    </location>
</feature>
<evidence type="ECO:0008006" key="5">
    <source>
        <dbReference type="Google" id="ProtNLM"/>
    </source>
</evidence>
<dbReference type="RefSeq" id="WP_057799436.1">
    <property type="nucleotide sequence ID" value="NZ_BJZZ01000016.1"/>
</dbReference>
<gene>
    <name evidence="3" type="ORF">IV88_GL000440</name>
</gene>
<accession>A0A0R2NMN2</accession>
<evidence type="ECO:0000313" key="4">
    <source>
        <dbReference type="Proteomes" id="UP000051249"/>
    </source>
</evidence>
<dbReference type="EMBL" id="JQCQ01000016">
    <property type="protein sequence ID" value="KRO25107.1"/>
    <property type="molecule type" value="Genomic_DNA"/>
</dbReference>
<feature type="compositionally biased region" description="Low complexity" evidence="1">
    <location>
        <begin position="229"/>
        <end position="283"/>
    </location>
</feature>